<gene>
    <name evidence="1" type="ORF">QC825_14525</name>
</gene>
<proteinExistence type="predicted"/>
<organism evidence="1 2">
    <name type="scientific">Larsenimonas suaedae</name>
    <dbReference type="NCBI Taxonomy" id="1851019"/>
    <lineage>
        <taxon>Bacteria</taxon>
        <taxon>Pseudomonadati</taxon>
        <taxon>Pseudomonadota</taxon>
        <taxon>Gammaproteobacteria</taxon>
        <taxon>Oceanospirillales</taxon>
        <taxon>Halomonadaceae</taxon>
        <taxon>Larsenimonas</taxon>
    </lineage>
</organism>
<protein>
    <submittedName>
        <fullName evidence="1">Uncharacterized protein</fullName>
    </submittedName>
</protein>
<reference evidence="1 2" key="1">
    <citation type="submission" date="2023-04" db="EMBL/GenBank/DDBJ databases">
        <title>A long-awaited taxogenomic arrangement of the family Halomonadaceae.</title>
        <authorList>
            <person name="De La Haba R."/>
            <person name="Chuvochina M."/>
            <person name="Wittouck S."/>
            <person name="Arahal D.R."/>
            <person name="Sanchez-Porro C."/>
            <person name="Hugenholtz P."/>
            <person name="Ventosa A."/>
        </authorList>
    </citation>
    <scope>NUCLEOTIDE SEQUENCE [LARGE SCALE GENOMIC DNA]</scope>
    <source>
        <strain evidence="1 2">DSM 22428</strain>
    </source>
</reference>
<evidence type="ECO:0000313" key="2">
    <source>
        <dbReference type="Proteomes" id="UP001269375"/>
    </source>
</evidence>
<comment type="caution">
    <text evidence="1">The sequence shown here is derived from an EMBL/GenBank/DDBJ whole genome shotgun (WGS) entry which is preliminary data.</text>
</comment>
<evidence type="ECO:0000313" key="1">
    <source>
        <dbReference type="EMBL" id="MDR5897283.1"/>
    </source>
</evidence>
<dbReference type="Proteomes" id="UP001269375">
    <property type="component" value="Unassembled WGS sequence"/>
</dbReference>
<dbReference type="RefSeq" id="WP_251595555.1">
    <property type="nucleotide sequence ID" value="NZ_JAMLJI010000006.1"/>
</dbReference>
<keyword evidence="2" id="KW-1185">Reference proteome</keyword>
<dbReference type="EMBL" id="JARWAO010000010">
    <property type="protein sequence ID" value="MDR5897283.1"/>
    <property type="molecule type" value="Genomic_DNA"/>
</dbReference>
<accession>A0ABU1H168</accession>
<sequence length="88" mass="9939">MSCIYRTIAGETCDYEVMACVVRQGCVHGVDPSKTAPEFWGVYERTTTGPDFRARHMEDFNTLQQAGDFADRMAKTNKMMALIVPRIT</sequence>
<name>A0ABU1H168_9GAMM</name>